<gene>
    <name evidence="3" type="ORF">OIN60_04200</name>
</gene>
<evidence type="ECO:0000313" key="3">
    <source>
        <dbReference type="EMBL" id="MDP4095988.1"/>
    </source>
</evidence>
<dbReference type="RefSeq" id="WP_305753620.1">
    <property type="nucleotide sequence ID" value="NZ_JAPCKK010000010.1"/>
</dbReference>
<dbReference type="InterPro" id="IPR002767">
    <property type="entry name" value="Thiamine_BP"/>
</dbReference>
<dbReference type="EMBL" id="JAPCKK010000010">
    <property type="protein sequence ID" value="MDP4095988.1"/>
    <property type="molecule type" value="Genomic_DNA"/>
</dbReference>
<feature type="domain" description="Thiamine-binding protein" evidence="2">
    <location>
        <begin position="4"/>
        <end position="95"/>
    </location>
</feature>
<keyword evidence="4" id="KW-1185">Reference proteome</keyword>
<organism evidence="3 4">
    <name type="scientific">Paenibacillus zeirhizosphaerae</name>
    <dbReference type="NCBI Taxonomy" id="2987519"/>
    <lineage>
        <taxon>Bacteria</taxon>
        <taxon>Bacillati</taxon>
        <taxon>Bacillota</taxon>
        <taxon>Bacilli</taxon>
        <taxon>Bacillales</taxon>
        <taxon>Paenibacillaceae</taxon>
        <taxon>Paenibacillus</taxon>
    </lineage>
</organism>
<evidence type="ECO:0000313" key="4">
    <source>
        <dbReference type="Proteomes" id="UP001241848"/>
    </source>
</evidence>
<dbReference type="PANTHER" id="PTHR33777:SF1">
    <property type="entry name" value="UPF0045 PROTEIN ECM15"/>
    <property type="match status" value="1"/>
</dbReference>
<comment type="similarity">
    <text evidence="1">Belongs to the UPF0045 family.</text>
</comment>
<proteinExistence type="inferred from homology"/>
<dbReference type="SUPFAM" id="SSF89957">
    <property type="entry name" value="MTH1187/YkoF-like"/>
    <property type="match status" value="1"/>
</dbReference>
<dbReference type="Gene3D" id="3.30.70.930">
    <property type="match status" value="1"/>
</dbReference>
<dbReference type="InterPro" id="IPR029756">
    <property type="entry name" value="MTH1187/YkoF-like"/>
</dbReference>
<dbReference type="Pfam" id="PF01910">
    <property type="entry name" value="Thiamine_BP"/>
    <property type="match status" value="1"/>
</dbReference>
<comment type="caution">
    <text evidence="3">The sequence shown here is derived from an EMBL/GenBank/DDBJ whole genome shotgun (WGS) entry which is preliminary data.</text>
</comment>
<evidence type="ECO:0000256" key="1">
    <source>
        <dbReference type="ARBA" id="ARBA00010272"/>
    </source>
</evidence>
<protein>
    <submittedName>
        <fullName evidence="3">MTH1187 family thiamine-binding protein</fullName>
    </submittedName>
</protein>
<evidence type="ECO:0000259" key="2">
    <source>
        <dbReference type="Pfam" id="PF01910"/>
    </source>
</evidence>
<dbReference type="Proteomes" id="UP001241848">
    <property type="component" value="Unassembled WGS sequence"/>
</dbReference>
<sequence length="109" mass="11667">MAIAEVTVIPIGTDSTSLSSYVVEMQRVLHQQKGISYELTSMSTIIEGSLDDVFTAIAALHEAPFTSGAKRVSTSIKIDDRRDKESSSVLKLQSVAAKLKAADKGIKPS</sequence>
<name>A0ABT9FMM2_9BACL</name>
<dbReference type="InterPro" id="IPR051614">
    <property type="entry name" value="UPF0045_domain"/>
</dbReference>
<dbReference type="NCBIfam" id="TIGR00106">
    <property type="entry name" value="MTH1187 family thiamine-binding protein"/>
    <property type="match status" value="1"/>
</dbReference>
<dbReference type="PANTHER" id="PTHR33777">
    <property type="entry name" value="UPF0045 PROTEIN ECM15"/>
    <property type="match status" value="1"/>
</dbReference>
<accession>A0ABT9FMM2</accession>
<reference evidence="3 4" key="1">
    <citation type="submission" date="2022-10" db="EMBL/GenBank/DDBJ databases">
        <title>Paenibacillus description and whole genome data of maize root bacterial community.</title>
        <authorList>
            <person name="Marton D."/>
            <person name="Farkas M."/>
            <person name="Cserhati M."/>
        </authorList>
    </citation>
    <scope>NUCLEOTIDE SEQUENCE [LARGE SCALE GENOMIC DNA]</scope>
    <source>
        <strain evidence="3 4">P96</strain>
    </source>
</reference>